<dbReference type="NCBIfam" id="NF006058">
    <property type="entry name" value="PRK08206.1"/>
    <property type="match status" value="1"/>
</dbReference>
<keyword evidence="5" id="KW-1185">Reference proteome</keyword>
<dbReference type="Proteomes" id="UP000092578">
    <property type="component" value="Unassembled WGS sequence"/>
</dbReference>
<dbReference type="Gene3D" id="3.40.50.1100">
    <property type="match status" value="2"/>
</dbReference>
<sequence length="408" mass="45651">MQKIIQTDIKWAENNFCSPEYNEEELLIFEERQIKSVHEFQKTHRLYTETPLHHLKHLAEHLHVADIRVKDESHRFGLNAFKVMGGIYAIAKYLADRLGENIENLSFAELQSPSVKEKLGELTFITATDGNHGRGVAWAARELGHKSVVYMPKGSTRQRLQAIRDEGAEAEITDINYDDTVRICARLANEKGWVMVQDTAWEGYDDIPLWIMQGYASIAKEIVEQLNIDGGQQPTHIFLQAGVGSFAAAIAGFMIQHYRDNPPIIVVVEPEQADCYYRSFLSKEGTREIVAGEMNTIMAGLACGEPNTRAFRLLRQYAKGTFSCNDNIAALGMRVYGNPLKGDPRVISGESGAVTLGLLYHLRSLADDSVMSNKISLDSNSRILLISTEGDTDPATYQKVVWEGLCPN</sequence>
<name>A0A1B9AE24_9BACI</name>
<dbReference type="GO" id="GO:1901605">
    <property type="term" value="P:alpha-amino acid metabolic process"/>
    <property type="evidence" value="ECO:0007669"/>
    <property type="project" value="UniProtKB-ARBA"/>
</dbReference>
<dbReference type="GO" id="GO:0030170">
    <property type="term" value="F:pyridoxal phosphate binding"/>
    <property type="evidence" value="ECO:0007669"/>
    <property type="project" value="InterPro"/>
</dbReference>
<accession>A0A1B9AE24</accession>
<dbReference type="RefSeq" id="WP_065411993.1">
    <property type="nucleotide sequence ID" value="NZ_MAYT01000030.1"/>
</dbReference>
<dbReference type="InterPro" id="IPR019871">
    <property type="entry name" value="DiNH2propionate_NH3-lyase_sub"/>
</dbReference>
<dbReference type="CDD" id="cd00640">
    <property type="entry name" value="Trp-synth-beta_II"/>
    <property type="match status" value="1"/>
</dbReference>
<reference evidence="5" key="1">
    <citation type="submission" date="2016-05" db="EMBL/GenBank/DDBJ databases">
        <authorList>
            <person name="Liu B."/>
            <person name="Wang J."/>
            <person name="Zhu Y."/>
            <person name="Liu G."/>
            <person name="Chen Q."/>
            <person name="Chen Z."/>
            <person name="Lan J."/>
            <person name="Che J."/>
            <person name="Ge C."/>
            <person name="Shi H."/>
            <person name="Pan Z."/>
            <person name="Liu X."/>
        </authorList>
    </citation>
    <scope>NUCLEOTIDE SEQUENCE [LARGE SCALE GENOMIC DNA]</scope>
    <source>
        <strain evidence="5">FJAT-27215</strain>
    </source>
</reference>
<dbReference type="GO" id="GO:0008838">
    <property type="term" value="F:diaminopropionate ammonia-lyase activity"/>
    <property type="evidence" value="ECO:0007669"/>
    <property type="project" value="InterPro"/>
</dbReference>
<dbReference type="PANTHER" id="PTHR42937:SF1">
    <property type="entry name" value="DIAMINOPROPIONATE AMMONIA-LYASE"/>
    <property type="match status" value="1"/>
</dbReference>
<gene>
    <name evidence="4" type="ORF">A8F95_15515</name>
</gene>
<dbReference type="SUPFAM" id="SSF53686">
    <property type="entry name" value="Tryptophan synthase beta subunit-like PLP-dependent enzymes"/>
    <property type="match status" value="1"/>
</dbReference>
<comment type="caution">
    <text evidence="4">The sequence shown here is derived from an EMBL/GenBank/DDBJ whole genome shotgun (WGS) entry which is preliminary data.</text>
</comment>
<dbReference type="InterPro" id="IPR010081">
    <property type="entry name" value="DiNH2opropionate_NH3_lyase"/>
</dbReference>
<keyword evidence="2" id="KW-0663">Pyridoxal phosphate</keyword>
<evidence type="ECO:0000256" key="1">
    <source>
        <dbReference type="ARBA" id="ARBA00001933"/>
    </source>
</evidence>
<dbReference type="EMBL" id="MAYT01000030">
    <property type="protein sequence ID" value="OCA82103.1"/>
    <property type="molecule type" value="Genomic_DNA"/>
</dbReference>
<dbReference type="InterPro" id="IPR001926">
    <property type="entry name" value="TrpB-like_PALP"/>
</dbReference>
<protein>
    <submittedName>
        <fullName evidence="4">Diaminopropionate ammonia-lyase</fullName>
    </submittedName>
</protein>
<dbReference type="NCBIfam" id="TIGR03528">
    <property type="entry name" value="2_3_DAP_am_ly"/>
    <property type="match status" value="1"/>
</dbReference>
<dbReference type="InterPro" id="IPR036052">
    <property type="entry name" value="TrpB-like_PALP_sf"/>
</dbReference>
<dbReference type="PANTHER" id="PTHR42937">
    <property type="match status" value="1"/>
</dbReference>
<evidence type="ECO:0000313" key="4">
    <source>
        <dbReference type="EMBL" id="OCA82103.1"/>
    </source>
</evidence>
<evidence type="ECO:0000256" key="2">
    <source>
        <dbReference type="ARBA" id="ARBA00022898"/>
    </source>
</evidence>
<proteinExistence type="predicted"/>
<dbReference type="Pfam" id="PF00291">
    <property type="entry name" value="PALP"/>
    <property type="match status" value="1"/>
</dbReference>
<keyword evidence="4" id="KW-0456">Lyase</keyword>
<feature type="domain" description="Tryptophan synthase beta chain-like PALP" evidence="3">
    <location>
        <begin position="47"/>
        <end position="337"/>
    </location>
</feature>
<evidence type="ECO:0000259" key="3">
    <source>
        <dbReference type="Pfam" id="PF00291"/>
    </source>
</evidence>
<dbReference type="NCBIfam" id="TIGR01747">
    <property type="entry name" value="diampropi_NH3ly"/>
    <property type="match status" value="1"/>
</dbReference>
<comment type="cofactor">
    <cofactor evidence="1">
        <name>pyridoxal 5'-phosphate</name>
        <dbReference type="ChEBI" id="CHEBI:597326"/>
    </cofactor>
</comment>
<dbReference type="AlphaFoldDB" id="A0A1B9AE24"/>
<evidence type="ECO:0000313" key="5">
    <source>
        <dbReference type="Proteomes" id="UP000092578"/>
    </source>
</evidence>
<organism evidence="4 5">
    <name type="scientific">Pseudobacillus wudalianchiensis</name>
    <dbReference type="NCBI Taxonomy" id="1743143"/>
    <lineage>
        <taxon>Bacteria</taxon>
        <taxon>Bacillati</taxon>
        <taxon>Bacillota</taxon>
        <taxon>Bacilli</taxon>
        <taxon>Bacillales</taxon>
        <taxon>Bacillaceae</taxon>
        <taxon>Pseudobacillus</taxon>
    </lineage>
</organism>